<evidence type="ECO:0000256" key="1">
    <source>
        <dbReference type="SAM" id="MobiDB-lite"/>
    </source>
</evidence>
<dbReference type="PANTHER" id="PTHR14614">
    <property type="entry name" value="HEPATOCELLULAR CARCINOMA-ASSOCIATED ANTIGEN"/>
    <property type="match status" value="1"/>
</dbReference>
<evidence type="ECO:0000313" key="3">
    <source>
        <dbReference type="Proteomes" id="UP000738325"/>
    </source>
</evidence>
<name>A0A9P6UYM4_9FUNG</name>
<dbReference type="InterPro" id="IPR029063">
    <property type="entry name" value="SAM-dependent_MTases_sf"/>
</dbReference>
<feature type="compositionally biased region" description="Acidic residues" evidence="1">
    <location>
        <begin position="87"/>
        <end position="97"/>
    </location>
</feature>
<feature type="compositionally biased region" description="Basic and acidic residues" evidence="1">
    <location>
        <begin position="98"/>
        <end position="108"/>
    </location>
</feature>
<feature type="compositionally biased region" description="Polar residues" evidence="1">
    <location>
        <begin position="294"/>
        <end position="303"/>
    </location>
</feature>
<dbReference type="Gene3D" id="3.40.50.150">
    <property type="entry name" value="Vaccinia Virus protein VP39"/>
    <property type="match status" value="1"/>
</dbReference>
<dbReference type="AlphaFoldDB" id="A0A9P6UYM4"/>
<dbReference type="Proteomes" id="UP000738325">
    <property type="component" value="Unassembled WGS sequence"/>
</dbReference>
<feature type="compositionally biased region" description="Basic and acidic residues" evidence="1">
    <location>
        <begin position="117"/>
        <end position="129"/>
    </location>
</feature>
<gene>
    <name evidence="2" type="ORF">BGZ99_009620</name>
</gene>
<organism evidence="2 3">
    <name type="scientific">Dissophora globulifera</name>
    <dbReference type="NCBI Taxonomy" id="979702"/>
    <lineage>
        <taxon>Eukaryota</taxon>
        <taxon>Fungi</taxon>
        <taxon>Fungi incertae sedis</taxon>
        <taxon>Mucoromycota</taxon>
        <taxon>Mortierellomycotina</taxon>
        <taxon>Mortierellomycetes</taxon>
        <taxon>Mortierellales</taxon>
        <taxon>Mortierellaceae</taxon>
        <taxon>Dissophora</taxon>
    </lineage>
</organism>
<reference evidence="2" key="1">
    <citation type="journal article" date="2020" name="Fungal Divers.">
        <title>Resolving the Mortierellaceae phylogeny through synthesis of multi-gene phylogenetics and phylogenomics.</title>
        <authorList>
            <person name="Vandepol N."/>
            <person name="Liber J."/>
            <person name="Desiro A."/>
            <person name="Na H."/>
            <person name="Kennedy M."/>
            <person name="Barry K."/>
            <person name="Grigoriev I.V."/>
            <person name="Miller A.N."/>
            <person name="O'Donnell K."/>
            <person name="Stajich J.E."/>
            <person name="Bonito G."/>
        </authorList>
    </citation>
    <scope>NUCLEOTIDE SEQUENCE</scope>
    <source>
        <strain evidence="2">REB-010B</strain>
    </source>
</reference>
<dbReference type="CDD" id="cd02440">
    <property type="entry name" value="AdoMet_MTases"/>
    <property type="match status" value="1"/>
</dbReference>
<feature type="region of interest" description="Disordered" evidence="1">
    <location>
        <begin position="291"/>
        <end position="316"/>
    </location>
</feature>
<proteinExistence type="predicted"/>
<accession>A0A9P6UYM4</accession>
<dbReference type="SUPFAM" id="SSF53335">
    <property type="entry name" value="S-adenosyl-L-methionine-dependent methyltransferases"/>
    <property type="match status" value="1"/>
</dbReference>
<feature type="region of interest" description="Disordered" evidence="1">
    <location>
        <begin position="83"/>
        <end position="130"/>
    </location>
</feature>
<dbReference type="EMBL" id="JAAAIP010000083">
    <property type="protein sequence ID" value="KAG0326380.1"/>
    <property type="molecule type" value="Genomic_DNA"/>
</dbReference>
<comment type="caution">
    <text evidence="2">The sequence shown here is derived from an EMBL/GenBank/DDBJ whole genome shotgun (WGS) entry which is preliminary data.</text>
</comment>
<protein>
    <submittedName>
        <fullName evidence="2">Uncharacterized protein</fullName>
    </submittedName>
</protein>
<evidence type="ECO:0000313" key="2">
    <source>
        <dbReference type="EMBL" id="KAG0326380.1"/>
    </source>
</evidence>
<sequence length="458" mass="51419">MDVAPVSTSIPSILPQASLLRLKSLEDRIHYKYSQDRIDQGLDDEGNEIEDSTFYEHNAGDGEQDYNANMQWLLKLLAKLEETAPPSDEDEEELAEDQEGRVTDEHQDAAASSPSRRHIETPEEEEYRKQHGLLTERVSSCLTHFCGRAASGAMTRTWTYKTTPPQSLKIHDPSFTGGDVGFKTFGSAYLLSKHIAHGDIPQLEPWTSSSVPSTSASSLPLPRILELGSGTGLVGFAAALFANPQGPAVTLSDYHPNVISTLHHNSKLNHLDSKCDIRLLDWRDILQRRKRRSNSLQGDGNSHQQEKSPLPSRHRSTEYDVVAPVPVSLSTGPGSAAVDPGAGQDEIQEQDRMDLILGAEVVYDHGHAELVAHVVDEYLKRELISTDQHIPLARRRPAFHIMFPIRKTHADVIADFDFWMDHLGFVDCRQAKEWGREDGETKFLYHWREYVRKEHLAV</sequence>
<dbReference type="InterPro" id="IPR019410">
    <property type="entry name" value="Methyltransf_16"/>
</dbReference>
<dbReference type="Pfam" id="PF10294">
    <property type="entry name" value="Methyltransf_16"/>
    <property type="match status" value="1"/>
</dbReference>
<dbReference type="OrthoDB" id="443981at2759"/>
<keyword evidence="3" id="KW-1185">Reference proteome</keyword>